<dbReference type="Proteomes" id="UP000230066">
    <property type="component" value="Unassembled WGS sequence"/>
</dbReference>
<feature type="region of interest" description="Disordered" evidence="4">
    <location>
        <begin position="588"/>
        <end position="609"/>
    </location>
</feature>
<protein>
    <submittedName>
        <fullName evidence="6">ATP/GTP binding protein 4</fullName>
    </submittedName>
</protein>
<dbReference type="Gene3D" id="3.40.630.10">
    <property type="entry name" value="Zn peptidases"/>
    <property type="match status" value="1"/>
</dbReference>
<dbReference type="PROSITE" id="PS52035">
    <property type="entry name" value="PEPTIDASE_M14"/>
    <property type="match status" value="1"/>
</dbReference>
<feature type="active site" description="Proton donor/acceptor" evidence="3">
    <location>
        <position position="412"/>
    </location>
</feature>
<dbReference type="CDD" id="cd06908">
    <property type="entry name" value="M14_AGBL4_like"/>
    <property type="match status" value="1"/>
</dbReference>
<gene>
    <name evidence="6" type="ORF">D915_001341</name>
</gene>
<dbReference type="EMBL" id="JXXN02000328">
    <property type="protein sequence ID" value="THD27771.1"/>
    <property type="molecule type" value="Genomic_DNA"/>
</dbReference>
<dbReference type="Pfam" id="PF00246">
    <property type="entry name" value="Peptidase_M14"/>
    <property type="match status" value="1"/>
</dbReference>
<feature type="region of interest" description="Disordered" evidence="4">
    <location>
        <begin position="1"/>
        <end position="32"/>
    </location>
</feature>
<comment type="caution">
    <text evidence="6">The sequence shown here is derived from an EMBL/GenBank/DDBJ whole genome shotgun (WGS) entry which is preliminary data.</text>
</comment>
<dbReference type="Pfam" id="PF18027">
    <property type="entry name" value="Pepdidase_M14_N"/>
    <property type="match status" value="1"/>
</dbReference>
<dbReference type="InterPro" id="IPR040626">
    <property type="entry name" value="Pepdidase_M14_N"/>
</dbReference>
<reference evidence="6" key="1">
    <citation type="submission" date="2019-03" db="EMBL/GenBank/DDBJ databases">
        <title>Improved annotation for the trematode Fasciola hepatica.</title>
        <authorList>
            <person name="Choi Y.-J."/>
            <person name="Martin J."/>
            <person name="Mitreva M."/>
        </authorList>
    </citation>
    <scope>NUCLEOTIDE SEQUENCE [LARGE SCALE GENOMIC DNA]</scope>
</reference>
<sequence length="609" mass="69939">MSEGQLEKGGSSADQNDSAGSDSDITEETHAGNVNNQYVLPNGYIGKARRGMLVFNACFESGNLGKVDHISDFEYDLYIRADTCNPKFRVWFYFSVENTRKDQRVIFNIVNFSKTKSLYREGMSPLVRSTSRPSWFRIPHKNVYYYRCPEHHKNYVMSFAFCFDKESDIYEFCYCYPYTYSMLQSYLDLMDKNEHPHYKRRLLGTTLQNRRLDLITITHPKNMEPKPGAKQRVIFVTARVHPGETPSSYVCQGFIDFMVSSHPVAEELRDNLIFKVVPMLNPDGVYLGNYRCSLMGFDLNRQWQEPSQWAHPTIFATKQLLMKLNQNTAVDVNFFIDIHAHSTLMNGFMYGNVFEDEDRAERQAVFPNLMSRFAEDFSLPQTNFNRDAVKAGTGRRTLGGILDDRTLCYTLEVSFFSYTNAVTNEMMLYTEQKYARLGRNLARTFHEYYSAQGLFRANLISNSIRPVSAEMHPLSMGDGIDCDAVSDGMPTNLSHPLAKALQESADRYPMAKGDSTTLHRRVASLDPIRQLTDKAMVARALSDRLNSTNDPPDEWKRSLNGVSWRLVTTPTFSRKYSDPPCAVTDLFLEQENRDRSEENTQRDAESSLF</sequence>
<evidence type="ECO:0000259" key="5">
    <source>
        <dbReference type="PROSITE" id="PS52035"/>
    </source>
</evidence>
<evidence type="ECO:0000256" key="2">
    <source>
        <dbReference type="ARBA" id="ARBA00005988"/>
    </source>
</evidence>
<dbReference type="AlphaFoldDB" id="A0A4E0RM32"/>
<feature type="compositionally biased region" description="Polar residues" evidence="4">
    <location>
        <begin position="12"/>
        <end position="23"/>
    </location>
</feature>
<dbReference type="InterPro" id="IPR000834">
    <property type="entry name" value="Peptidase_M14"/>
</dbReference>
<comment type="similarity">
    <text evidence="2 3">Belongs to the peptidase M14 family.</text>
</comment>
<comment type="cofactor">
    <cofactor evidence="1">
        <name>Zn(2+)</name>
        <dbReference type="ChEBI" id="CHEBI:29105"/>
    </cofactor>
</comment>
<organism evidence="6 7">
    <name type="scientific">Fasciola hepatica</name>
    <name type="common">Liver fluke</name>
    <dbReference type="NCBI Taxonomy" id="6192"/>
    <lineage>
        <taxon>Eukaryota</taxon>
        <taxon>Metazoa</taxon>
        <taxon>Spiralia</taxon>
        <taxon>Lophotrochozoa</taxon>
        <taxon>Platyhelminthes</taxon>
        <taxon>Trematoda</taxon>
        <taxon>Digenea</taxon>
        <taxon>Plagiorchiida</taxon>
        <taxon>Echinostomata</taxon>
        <taxon>Echinostomatoidea</taxon>
        <taxon>Fasciolidae</taxon>
        <taxon>Fasciola</taxon>
    </lineage>
</organism>
<dbReference type="SUPFAM" id="SSF53187">
    <property type="entry name" value="Zn-dependent exopeptidases"/>
    <property type="match status" value="1"/>
</dbReference>
<dbReference type="InterPro" id="IPR050821">
    <property type="entry name" value="Cytosolic_carboxypeptidase"/>
</dbReference>
<evidence type="ECO:0000313" key="7">
    <source>
        <dbReference type="Proteomes" id="UP000230066"/>
    </source>
</evidence>
<dbReference type="GO" id="GO:0008270">
    <property type="term" value="F:zinc ion binding"/>
    <property type="evidence" value="ECO:0007669"/>
    <property type="project" value="InterPro"/>
</dbReference>
<dbReference type="PANTHER" id="PTHR12756">
    <property type="entry name" value="CYTOSOLIC CARBOXYPEPTIDASE"/>
    <property type="match status" value="1"/>
</dbReference>
<accession>A0A4E0RM32</accession>
<evidence type="ECO:0000313" key="6">
    <source>
        <dbReference type="EMBL" id="THD27771.1"/>
    </source>
</evidence>
<dbReference type="Gene3D" id="2.60.40.3120">
    <property type="match status" value="1"/>
</dbReference>
<keyword evidence="7" id="KW-1185">Reference proteome</keyword>
<dbReference type="SMART" id="SM00631">
    <property type="entry name" value="Zn_pept"/>
    <property type="match status" value="1"/>
</dbReference>
<dbReference type="GO" id="GO:0004181">
    <property type="term" value="F:metallocarboxypeptidase activity"/>
    <property type="evidence" value="ECO:0007669"/>
    <property type="project" value="InterPro"/>
</dbReference>
<feature type="compositionally biased region" description="Basic and acidic residues" evidence="4">
    <location>
        <begin position="590"/>
        <end position="609"/>
    </location>
</feature>
<evidence type="ECO:0000256" key="1">
    <source>
        <dbReference type="ARBA" id="ARBA00001947"/>
    </source>
</evidence>
<feature type="domain" description="Peptidase M14" evidence="5">
    <location>
        <begin position="176"/>
        <end position="434"/>
    </location>
</feature>
<evidence type="ECO:0000256" key="3">
    <source>
        <dbReference type="PROSITE-ProRule" id="PRU01379"/>
    </source>
</evidence>
<dbReference type="GO" id="GO:0006508">
    <property type="term" value="P:proteolysis"/>
    <property type="evidence" value="ECO:0007669"/>
    <property type="project" value="InterPro"/>
</dbReference>
<proteinExistence type="inferred from homology"/>
<evidence type="ECO:0000256" key="4">
    <source>
        <dbReference type="SAM" id="MobiDB-lite"/>
    </source>
</evidence>
<name>A0A4E0RM32_FASHE</name>
<dbReference type="PANTHER" id="PTHR12756:SF9">
    <property type="entry name" value="CYTOSOLIC CARBOXYPEPTIDASE 6"/>
    <property type="match status" value="1"/>
</dbReference>